<name>A0A1X7SVZ3_AMPQE</name>
<feature type="region of interest" description="Disordered" evidence="1">
    <location>
        <begin position="63"/>
        <end position="117"/>
    </location>
</feature>
<dbReference type="InParanoid" id="A0A1X7SVZ3"/>
<reference evidence="2" key="1">
    <citation type="submission" date="2017-05" db="UniProtKB">
        <authorList>
            <consortium name="EnsemblMetazoa"/>
        </authorList>
    </citation>
    <scope>IDENTIFICATION</scope>
</reference>
<dbReference type="EnsemblMetazoa" id="Aqu2.1.06321_001">
    <property type="protein sequence ID" value="Aqu2.1.06321_001"/>
    <property type="gene ID" value="Aqu2.1.06321"/>
</dbReference>
<feature type="compositionally biased region" description="Low complexity" evidence="1">
    <location>
        <begin position="63"/>
        <end position="73"/>
    </location>
</feature>
<protein>
    <submittedName>
        <fullName evidence="2">Uncharacterized protein</fullName>
    </submittedName>
</protein>
<organism evidence="2">
    <name type="scientific">Amphimedon queenslandica</name>
    <name type="common">Sponge</name>
    <dbReference type="NCBI Taxonomy" id="400682"/>
    <lineage>
        <taxon>Eukaryota</taxon>
        <taxon>Metazoa</taxon>
        <taxon>Porifera</taxon>
        <taxon>Demospongiae</taxon>
        <taxon>Heteroscleromorpha</taxon>
        <taxon>Haplosclerida</taxon>
        <taxon>Niphatidae</taxon>
        <taxon>Amphimedon</taxon>
    </lineage>
</organism>
<accession>A0A1X7SVZ3</accession>
<proteinExistence type="predicted"/>
<feature type="compositionally biased region" description="Pro residues" evidence="1">
    <location>
        <begin position="92"/>
        <end position="117"/>
    </location>
</feature>
<evidence type="ECO:0000313" key="2">
    <source>
        <dbReference type="EnsemblMetazoa" id="Aqu2.1.06321_001"/>
    </source>
</evidence>
<dbReference type="AlphaFoldDB" id="A0A1X7SVZ3"/>
<evidence type="ECO:0000256" key="1">
    <source>
        <dbReference type="SAM" id="MobiDB-lite"/>
    </source>
</evidence>
<sequence>CARDLHHKVVSVQSNLSQVKNIVCSLTKSVELLSQQFVFVKDELASICLSLTDISTKLNSLATSSSTGITSASQHPPPPNSSFLSSGHPPRAHPPSNSPPSPPCPPTLPSSPPNPSILPPSHFPYPFLPLLSNQQHFLLPFSL</sequence>